<dbReference type="Proteomes" id="UP000040453">
    <property type="component" value="Unassembled WGS sequence"/>
</dbReference>
<keyword evidence="1" id="KW-0805">Transcription regulation</keyword>
<dbReference type="InterPro" id="IPR014710">
    <property type="entry name" value="RmlC-like_jellyroll"/>
</dbReference>
<evidence type="ECO:0000313" key="5">
    <source>
        <dbReference type="EMBL" id="CEI82160.1"/>
    </source>
</evidence>
<dbReference type="Gene3D" id="1.10.10.60">
    <property type="entry name" value="Homeodomain-like"/>
    <property type="match status" value="2"/>
</dbReference>
<dbReference type="InterPro" id="IPR018060">
    <property type="entry name" value="HTH_AraC"/>
</dbReference>
<organism evidence="5 6">
    <name type="scientific">Oceanobacillus oncorhynchi</name>
    <dbReference type="NCBI Taxonomy" id="545501"/>
    <lineage>
        <taxon>Bacteria</taxon>
        <taxon>Bacillati</taxon>
        <taxon>Bacillota</taxon>
        <taxon>Bacilli</taxon>
        <taxon>Bacillales</taxon>
        <taxon>Bacillaceae</taxon>
        <taxon>Oceanobacillus</taxon>
    </lineage>
</organism>
<proteinExistence type="predicted"/>
<sequence length="279" mass="33102">MQIEDKGTVEPSKMYFAMTNEFAKKALYYVINSGRFYCNTNYQIRRETLDSFLFIYVKEGKLAIQYDGRSFVVQSNSFVFLDCHQPHMYRAIENRTVFDWFHFSGNASKAYFELLYAKNGCVYKLYEQHILLNLMERIIKMTEEDNVEEHLASIYIQQILYELNQYSNPSDQQMEHKIKQAIAYMEDAFQKDIKLEDIASYVYLSPYYFSRVFKKSMDSSPIQYLINYRVNHAKKLLHHTDLSIEEIAAECGFNSASHFITTFKKNVDMSPKQFRAIFF</sequence>
<keyword evidence="2" id="KW-0238">DNA-binding</keyword>
<name>A0A0A1M9Z1_9BACI</name>
<dbReference type="SUPFAM" id="SSF51215">
    <property type="entry name" value="Regulatory protein AraC"/>
    <property type="match status" value="1"/>
</dbReference>
<evidence type="ECO:0000313" key="6">
    <source>
        <dbReference type="Proteomes" id="UP000040453"/>
    </source>
</evidence>
<dbReference type="Pfam" id="PF02311">
    <property type="entry name" value="AraC_binding"/>
    <property type="match status" value="1"/>
</dbReference>
<dbReference type="Pfam" id="PF12833">
    <property type="entry name" value="HTH_18"/>
    <property type="match status" value="1"/>
</dbReference>
<dbReference type="SUPFAM" id="SSF46689">
    <property type="entry name" value="Homeodomain-like"/>
    <property type="match status" value="2"/>
</dbReference>
<dbReference type="InterPro" id="IPR037923">
    <property type="entry name" value="HTH-like"/>
</dbReference>
<evidence type="ECO:0000256" key="3">
    <source>
        <dbReference type="ARBA" id="ARBA00023163"/>
    </source>
</evidence>
<dbReference type="GO" id="GO:0043565">
    <property type="term" value="F:sequence-specific DNA binding"/>
    <property type="evidence" value="ECO:0007669"/>
    <property type="project" value="InterPro"/>
</dbReference>
<dbReference type="RefSeq" id="WP_042531786.1">
    <property type="nucleotide sequence ID" value="NZ_CAXOIH010000015.1"/>
</dbReference>
<protein>
    <submittedName>
        <fullName evidence="5">HTH-type transcriptional activator RhaS</fullName>
    </submittedName>
</protein>
<dbReference type="PROSITE" id="PS00041">
    <property type="entry name" value="HTH_ARAC_FAMILY_1"/>
    <property type="match status" value="1"/>
</dbReference>
<dbReference type="PANTHER" id="PTHR43280">
    <property type="entry name" value="ARAC-FAMILY TRANSCRIPTIONAL REGULATOR"/>
    <property type="match status" value="1"/>
</dbReference>
<dbReference type="PRINTS" id="PR00032">
    <property type="entry name" value="HTHARAC"/>
</dbReference>
<dbReference type="Gene3D" id="2.60.120.10">
    <property type="entry name" value="Jelly Rolls"/>
    <property type="match status" value="1"/>
</dbReference>
<dbReference type="SMART" id="SM00342">
    <property type="entry name" value="HTH_ARAC"/>
    <property type="match status" value="1"/>
</dbReference>
<accession>A0A0A1M9Z1</accession>
<dbReference type="PANTHER" id="PTHR43280:SF2">
    <property type="entry name" value="HTH-TYPE TRANSCRIPTIONAL REGULATOR EXSA"/>
    <property type="match status" value="1"/>
</dbReference>
<dbReference type="InterPro" id="IPR009057">
    <property type="entry name" value="Homeodomain-like_sf"/>
</dbReference>
<dbReference type="InterPro" id="IPR020449">
    <property type="entry name" value="Tscrpt_reg_AraC-type_HTH"/>
</dbReference>
<dbReference type="EMBL" id="CDGG01000001">
    <property type="protein sequence ID" value="CEI82160.1"/>
    <property type="molecule type" value="Genomic_DNA"/>
</dbReference>
<evidence type="ECO:0000259" key="4">
    <source>
        <dbReference type="PROSITE" id="PS01124"/>
    </source>
</evidence>
<dbReference type="InterPro" id="IPR018062">
    <property type="entry name" value="HTH_AraC-typ_CS"/>
</dbReference>
<evidence type="ECO:0000256" key="2">
    <source>
        <dbReference type="ARBA" id="ARBA00023125"/>
    </source>
</evidence>
<feature type="domain" description="HTH araC/xylS-type" evidence="4">
    <location>
        <begin position="179"/>
        <end position="277"/>
    </location>
</feature>
<keyword evidence="3" id="KW-0804">Transcription</keyword>
<dbReference type="GO" id="GO:0003700">
    <property type="term" value="F:DNA-binding transcription factor activity"/>
    <property type="evidence" value="ECO:0007669"/>
    <property type="project" value="InterPro"/>
</dbReference>
<gene>
    <name evidence="5" type="primary">rhaS_2</name>
    <name evidence="5" type="ORF">BN997_02018</name>
</gene>
<dbReference type="STRING" id="545501.BN997_02018"/>
<dbReference type="AlphaFoldDB" id="A0A0A1M9Z1"/>
<keyword evidence="6" id="KW-1185">Reference proteome</keyword>
<evidence type="ECO:0000256" key="1">
    <source>
        <dbReference type="ARBA" id="ARBA00023015"/>
    </source>
</evidence>
<reference evidence="5 6" key="1">
    <citation type="submission" date="2014-11" db="EMBL/GenBank/DDBJ databases">
        <authorList>
            <person name="Urmite Genomes Urmite Genomes"/>
        </authorList>
    </citation>
    <scope>NUCLEOTIDE SEQUENCE [LARGE SCALE GENOMIC DNA]</scope>
    <source>
        <strain evidence="5 6">Oc5</strain>
    </source>
</reference>
<dbReference type="InterPro" id="IPR003313">
    <property type="entry name" value="AraC-bd"/>
</dbReference>
<dbReference type="PROSITE" id="PS01124">
    <property type="entry name" value="HTH_ARAC_FAMILY_2"/>
    <property type="match status" value="1"/>
</dbReference>